<dbReference type="CDD" id="cd00082">
    <property type="entry name" value="HisKA"/>
    <property type="match status" value="1"/>
</dbReference>
<dbReference type="RefSeq" id="WP_158023230.1">
    <property type="nucleotide sequence ID" value="NZ_LN885086.1"/>
</dbReference>
<dbReference type="KEGG" id="nio:NITINOP_1101"/>
<gene>
    <name evidence="10" type="ORF">NITINOP_1101</name>
</gene>
<evidence type="ECO:0000256" key="1">
    <source>
        <dbReference type="ARBA" id="ARBA00000085"/>
    </source>
</evidence>
<evidence type="ECO:0000259" key="9">
    <source>
        <dbReference type="PROSITE" id="PS50109"/>
    </source>
</evidence>
<dbReference type="InterPro" id="IPR036097">
    <property type="entry name" value="HisK_dim/P_sf"/>
</dbReference>
<evidence type="ECO:0000313" key="10">
    <source>
        <dbReference type="EMBL" id="CUQ66076.1"/>
    </source>
</evidence>
<protein>
    <recommendedName>
        <fullName evidence="2">histidine kinase</fullName>
        <ecNumber evidence="2">2.7.13.3</ecNumber>
    </recommendedName>
</protein>
<dbReference type="InterPro" id="IPR005467">
    <property type="entry name" value="His_kinase_dom"/>
</dbReference>
<dbReference type="Gene3D" id="3.30.450.20">
    <property type="entry name" value="PAS domain"/>
    <property type="match status" value="1"/>
</dbReference>
<keyword evidence="5" id="KW-0418">Kinase</keyword>
<evidence type="ECO:0000256" key="2">
    <source>
        <dbReference type="ARBA" id="ARBA00012438"/>
    </source>
</evidence>
<dbReference type="PANTHER" id="PTHR43065">
    <property type="entry name" value="SENSOR HISTIDINE KINASE"/>
    <property type="match status" value="1"/>
</dbReference>
<dbReference type="SUPFAM" id="SSF47384">
    <property type="entry name" value="Homodimeric domain of signal transducing histidine kinase"/>
    <property type="match status" value="1"/>
</dbReference>
<dbReference type="GO" id="GO:0000155">
    <property type="term" value="F:phosphorelay sensor kinase activity"/>
    <property type="evidence" value="ECO:0007669"/>
    <property type="project" value="InterPro"/>
</dbReference>
<keyword evidence="11" id="KW-1185">Reference proteome</keyword>
<accession>A0A0S4KNQ1</accession>
<feature type="domain" description="Histidine kinase" evidence="9">
    <location>
        <begin position="150"/>
        <end position="355"/>
    </location>
</feature>
<dbReference type="InterPro" id="IPR000014">
    <property type="entry name" value="PAS"/>
</dbReference>
<comment type="catalytic activity">
    <reaction evidence="1">
        <text>ATP + protein L-histidine = ADP + protein N-phospho-L-histidine.</text>
        <dbReference type="EC" id="2.7.13.3"/>
    </reaction>
</comment>
<dbReference type="AlphaFoldDB" id="A0A0S4KNQ1"/>
<evidence type="ECO:0000256" key="8">
    <source>
        <dbReference type="SAM" id="MobiDB-lite"/>
    </source>
</evidence>
<evidence type="ECO:0000256" key="7">
    <source>
        <dbReference type="ARBA" id="ARBA00023012"/>
    </source>
</evidence>
<dbReference type="InterPro" id="IPR035965">
    <property type="entry name" value="PAS-like_dom_sf"/>
</dbReference>
<dbReference type="SUPFAM" id="SSF55785">
    <property type="entry name" value="PYP-like sensor domain (PAS domain)"/>
    <property type="match status" value="1"/>
</dbReference>
<reference evidence="11" key="1">
    <citation type="submission" date="2015-09" db="EMBL/GenBank/DDBJ databases">
        <authorList>
            <person name="Daims H."/>
        </authorList>
    </citation>
    <scope>NUCLEOTIDE SEQUENCE [LARGE SCALE GENOMIC DNA]</scope>
</reference>
<dbReference type="Gene3D" id="1.10.287.130">
    <property type="match status" value="1"/>
</dbReference>
<dbReference type="Gene3D" id="3.30.565.10">
    <property type="entry name" value="Histidine kinase-like ATPase, C-terminal domain"/>
    <property type="match status" value="1"/>
</dbReference>
<dbReference type="Pfam" id="PF13188">
    <property type="entry name" value="PAS_8"/>
    <property type="match status" value="1"/>
</dbReference>
<evidence type="ECO:0000256" key="4">
    <source>
        <dbReference type="ARBA" id="ARBA00022741"/>
    </source>
</evidence>
<keyword evidence="6" id="KW-0067">ATP-binding</keyword>
<dbReference type="Proteomes" id="UP000066284">
    <property type="component" value="Chromosome 1"/>
</dbReference>
<evidence type="ECO:0000313" key="11">
    <source>
        <dbReference type="Proteomes" id="UP000066284"/>
    </source>
</evidence>
<dbReference type="EC" id="2.7.13.3" evidence="2"/>
<dbReference type="InterPro" id="IPR003594">
    <property type="entry name" value="HATPase_dom"/>
</dbReference>
<dbReference type="SMART" id="SM00387">
    <property type="entry name" value="HATPase_c"/>
    <property type="match status" value="1"/>
</dbReference>
<evidence type="ECO:0000256" key="5">
    <source>
        <dbReference type="ARBA" id="ARBA00022777"/>
    </source>
</evidence>
<proteinExistence type="predicted"/>
<dbReference type="PANTHER" id="PTHR43065:SF46">
    <property type="entry name" value="C4-DICARBOXYLATE TRANSPORT SENSOR PROTEIN DCTB"/>
    <property type="match status" value="1"/>
</dbReference>
<dbReference type="EMBL" id="LN885086">
    <property type="protein sequence ID" value="CUQ66076.1"/>
    <property type="molecule type" value="Genomic_DNA"/>
</dbReference>
<evidence type="ECO:0000256" key="3">
    <source>
        <dbReference type="ARBA" id="ARBA00022679"/>
    </source>
</evidence>
<dbReference type="SUPFAM" id="SSF55874">
    <property type="entry name" value="ATPase domain of HSP90 chaperone/DNA topoisomerase II/histidine kinase"/>
    <property type="match status" value="1"/>
</dbReference>
<dbReference type="InterPro" id="IPR036890">
    <property type="entry name" value="HATPase_C_sf"/>
</dbReference>
<name>A0A0S4KNQ1_9BACT</name>
<evidence type="ECO:0000256" key="6">
    <source>
        <dbReference type="ARBA" id="ARBA00022840"/>
    </source>
</evidence>
<organism evidence="10 11">
    <name type="scientific">Candidatus Nitrospira inopinata</name>
    <dbReference type="NCBI Taxonomy" id="1715989"/>
    <lineage>
        <taxon>Bacteria</taxon>
        <taxon>Pseudomonadati</taxon>
        <taxon>Nitrospirota</taxon>
        <taxon>Nitrospiria</taxon>
        <taxon>Nitrospirales</taxon>
        <taxon>Nitrospiraceae</taxon>
        <taxon>Nitrospira</taxon>
    </lineage>
</organism>
<dbReference type="GO" id="GO:0005524">
    <property type="term" value="F:ATP binding"/>
    <property type="evidence" value="ECO:0007669"/>
    <property type="project" value="UniProtKB-KW"/>
</dbReference>
<dbReference type="SMART" id="SM00388">
    <property type="entry name" value="HisKA"/>
    <property type="match status" value="1"/>
</dbReference>
<dbReference type="InterPro" id="IPR003661">
    <property type="entry name" value="HisK_dim/P_dom"/>
</dbReference>
<keyword evidence="3" id="KW-0808">Transferase</keyword>
<keyword evidence="7" id="KW-0902">Two-component regulatory system</keyword>
<dbReference type="PROSITE" id="PS50109">
    <property type="entry name" value="HIS_KIN"/>
    <property type="match status" value="1"/>
</dbReference>
<dbReference type="STRING" id="1715989.NITINOP_1101"/>
<sequence>MECVPVFPLALADQLSDGVIVATEESLRYVNPSGLLLLGAERLEQVTGKPLSMFLGPDMISKLPPWAELRRRDDRGETEATMTGHLFGLDGRRVAIHLSSLPILWERGPACLLVVRQARADCNAVDHMPLTEAQQVASSKIRTVGMLAAGIIHEANNTLTAVLGYGQLALRLIPADNKAHRHVQQVIASGRKSSELIQQILMFARPSPETRGPLSLHILANEFLALLRSAIPSWIVVKEKIADVTSPIEADPSQMRLLLANLIADAVHAMRHAGGVLHIELHDEDVSTDQAASADGLPAGRYVCLRVMDSGGGTDSQEMRRSAVLGIVSGHGGTVIVNGSLESGTRVSVLFPAMTSRAMRKGENQFTPSLSQASAYRGQDSGFSEPLIEESDAVGPRD</sequence>
<dbReference type="OrthoDB" id="23692at2"/>
<feature type="region of interest" description="Disordered" evidence="8">
    <location>
        <begin position="366"/>
        <end position="398"/>
    </location>
</feature>
<keyword evidence="4" id="KW-0547">Nucleotide-binding</keyword>